<protein>
    <submittedName>
        <fullName evidence="2">NAD(P)-dependent methylenetetrahydromethanopterin dehydrogenase</fullName>
        <ecNumber evidence="2">1.5.1.-</ecNumber>
    </submittedName>
</protein>
<dbReference type="InterPro" id="IPR015259">
    <property type="entry name" value="Methyl-teptahyd_DH_N"/>
</dbReference>
<comment type="caution">
    <text evidence="2">The sequence shown here is derived from an EMBL/GenBank/DDBJ whole genome shotgun (WGS) entry which is preliminary data.</text>
</comment>
<evidence type="ECO:0000259" key="1">
    <source>
        <dbReference type="Pfam" id="PF09176"/>
    </source>
</evidence>
<keyword evidence="2" id="KW-0560">Oxidoreductase</keyword>
<sequence length="304" mass="32491">MAEQLTTREKPFILHFITTQKHFSPFDANMACDAGYNSVFTYTDVTLNEITGLVQDAIFSRGPRGVWRTGIFIGGRDMDLAMEMMEAAKKAMFPPFQVSLFADPAGAFTTGAALSAYVVSTCHEHFNTTLKDKRVVVFGATGPVGGCASVMCAKEGADVRLVAHSSVEKTSRLAQKYSATYDVSLTCVDGTDDAKKAAIIADAEILLCCAAAGVRVISTEMLQNAKGLLIAADVNAVPPSGVEGLDAMSDALPIKGAEWALGLGALAIGSRKYNLQKKMFQMMLDSDTNVTLDFLSAYVVARKL</sequence>
<dbReference type="EMBL" id="MLJW01000543">
    <property type="protein sequence ID" value="OIQ85448.1"/>
    <property type="molecule type" value="Genomic_DNA"/>
</dbReference>
<dbReference type="AlphaFoldDB" id="A0A1J5QPY4"/>
<dbReference type="SUPFAM" id="SSF53223">
    <property type="entry name" value="Aminoacid dehydrogenase-like, N-terminal domain"/>
    <property type="match status" value="1"/>
</dbReference>
<dbReference type="GO" id="GO:0016491">
    <property type="term" value="F:oxidoreductase activity"/>
    <property type="evidence" value="ECO:0007669"/>
    <property type="project" value="UniProtKB-KW"/>
</dbReference>
<dbReference type="Gene3D" id="3.40.50.10280">
    <property type="entry name" value="Methylene-tetrahydromethanopterin dehydrogenase, N-terminal domain"/>
    <property type="match status" value="1"/>
</dbReference>
<dbReference type="EC" id="1.5.1.-" evidence="2"/>
<dbReference type="InterPro" id="IPR036291">
    <property type="entry name" value="NAD(P)-bd_dom_sf"/>
</dbReference>
<proteinExistence type="predicted"/>
<name>A0A1J5QPY4_9ZZZZ</name>
<dbReference type="Gene3D" id="3.40.50.720">
    <property type="entry name" value="NAD(P)-binding Rossmann-like Domain"/>
    <property type="match status" value="1"/>
</dbReference>
<dbReference type="InterPro" id="IPR046346">
    <property type="entry name" value="Aminoacid_DH-like_N_sf"/>
</dbReference>
<accession>A0A1J5QPY4</accession>
<dbReference type="SUPFAM" id="SSF51735">
    <property type="entry name" value="NAD(P)-binding Rossmann-fold domains"/>
    <property type="match status" value="1"/>
</dbReference>
<dbReference type="Pfam" id="PF09176">
    <property type="entry name" value="Mpt_N"/>
    <property type="match status" value="1"/>
</dbReference>
<reference evidence="2" key="1">
    <citation type="submission" date="2016-10" db="EMBL/GenBank/DDBJ databases">
        <title>Sequence of Gallionella enrichment culture.</title>
        <authorList>
            <person name="Poehlein A."/>
            <person name="Muehling M."/>
            <person name="Daniel R."/>
        </authorList>
    </citation>
    <scope>NUCLEOTIDE SEQUENCE</scope>
</reference>
<feature type="domain" description="Methylene-tetrahydromethanopterin dehydrogenase N-terminal" evidence="1">
    <location>
        <begin position="25"/>
        <end position="105"/>
    </location>
</feature>
<evidence type="ECO:0000313" key="2">
    <source>
        <dbReference type="EMBL" id="OIQ85448.1"/>
    </source>
</evidence>
<dbReference type="InterPro" id="IPR037089">
    <property type="entry name" value="Methyl-teptahyd_DH_N_sf"/>
</dbReference>
<organism evidence="2">
    <name type="scientific">mine drainage metagenome</name>
    <dbReference type="NCBI Taxonomy" id="410659"/>
    <lineage>
        <taxon>unclassified sequences</taxon>
        <taxon>metagenomes</taxon>
        <taxon>ecological metagenomes</taxon>
    </lineage>
</organism>
<gene>
    <name evidence="2" type="primary">mtdB_2</name>
    <name evidence="2" type="ORF">GALL_327050</name>
</gene>